<dbReference type="AlphaFoldDB" id="A0A812VZP3"/>
<comment type="caution">
    <text evidence="3">The sequence shown here is derived from an EMBL/GenBank/DDBJ whole genome shotgun (WGS) entry which is preliminary data.</text>
</comment>
<dbReference type="PROSITE" id="PS50126">
    <property type="entry name" value="S1"/>
    <property type="match status" value="1"/>
</dbReference>
<name>A0A812VZP3_SYMPI</name>
<feature type="non-terminal residue" evidence="3">
    <location>
        <position position="1"/>
    </location>
</feature>
<keyword evidence="4" id="KW-1185">Reference proteome</keyword>
<dbReference type="EMBL" id="CAJNIZ010043418">
    <property type="protein sequence ID" value="CAE7659871.1"/>
    <property type="molecule type" value="Genomic_DNA"/>
</dbReference>
<protein>
    <submittedName>
        <fullName evidence="3">Kcnh2 protein</fullName>
    </submittedName>
</protein>
<evidence type="ECO:0000256" key="1">
    <source>
        <dbReference type="SAM" id="MobiDB-lite"/>
    </source>
</evidence>
<feature type="domain" description="S1 motif" evidence="2">
    <location>
        <begin position="145"/>
        <end position="218"/>
    </location>
</feature>
<dbReference type="SUPFAM" id="SSF50249">
    <property type="entry name" value="Nucleic acid-binding proteins"/>
    <property type="match status" value="1"/>
</dbReference>
<feature type="region of interest" description="Disordered" evidence="1">
    <location>
        <begin position="206"/>
        <end position="263"/>
    </location>
</feature>
<proteinExistence type="predicted"/>
<dbReference type="Proteomes" id="UP000649617">
    <property type="component" value="Unassembled WGS sequence"/>
</dbReference>
<reference evidence="3" key="1">
    <citation type="submission" date="2021-02" db="EMBL/GenBank/DDBJ databases">
        <authorList>
            <person name="Dougan E. K."/>
            <person name="Rhodes N."/>
            <person name="Thang M."/>
            <person name="Chan C."/>
        </authorList>
    </citation>
    <scope>NUCLEOTIDE SEQUENCE</scope>
</reference>
<evidence type="ECO:0000313" key="4">
    <source>
        <dbReference type="Proteomes" id="UP000649617"/>
    </source>
</evidence>
<feature type="region of interest" description="Disordered" evidence="1">
    <location>
        <begin position="1"/>
        <end position="31"/>
    </location>
</feature>
<dbReference type="InterPro" id="IPR003029">
    <property type="entry name" value="S1_domain"/>
</dbReference>
<dbReference type="CDD" id="cd00164">
    <property type="entry name" value="S1_like"/>
    <property type="match status" value="1"/>
</dbReference>
<evidence type="ECO:0000259" key="2">
    <source>
        <dbReference type="PROSITE" id="PS50126"/>
    </source>
</evidence>
<sequence length="381" mass="42720">MAGELWADSQDDDEASEGAEETRPSETEKHNDIWHLAKALVVRNGQGAIIKLSGSEDKAWLPHEKIRFCPGRGEVELCEALRKPIKVRLDASRQHTGLPIASMWNAEDDEDQDGAFRRWQQRKAERGTRERERKIEQLRRAYNPEEWLDGTVVSVKNFGVFVDSVHELRMMIPLGYIPDTLLLNGTPDLDVGSSVQFRICGYRGKDHKGQDRFSCSMLPPASKEEEDQKPRPSKGKGKGKGKTKQKGGADRGRKGAAGGDQTSGYSVWVPDRMLESESTLARQEKFEVNALQAAYLEEQYGQTDRRATLARKGFTVVDYATSLQLAQAFKPKTEAKAEVTLKPTPVWLTFQSRRKLVGKIQTCASMTTSEKERLAVDVALE</sequence>
<accession>A0A812VZP3</accession>
<dbReference type="GO" id="GO:0003676">
    <property type="term" value="F:nucleic acid binding"/>
    <property type="evidence" value="ECO:0007669"/>
    <property type="project" value="InterPro"/>
</dbReference>
<dbReference type="InterPro" id="IPR012340">
    <property type="entry name" value="NA-bd_OB-fold"/>
</dbReference>
<organism evidence="3 4">
    <name type="scientific">Symbiodinium pilosum</name>
    <name type="common">Dinoflagellate</name>
    <dbReference type="NCBI Taxonomy" id="2952"/>
    <lineage>
        <taxon>Eukaryota</taxon>
        <taxon>Sar</taxon>
        <taxon>Alveolata</taxon>
        <taxon>Dinophyceae</taxon>
        <taxon>Suessiales</taxon>
        <taxon>Symbiodiniaceae</taxon>
        <taxon>Symbiodinium</taxon>
    </lineage>
</organism>
<dbReference type="OrthoDB" id="437050at2759"/>
<evidence type="ECO:0000313" key="3">
    <source>
        <dbReference type="EMBL" id="CAE7659871.1"/>
    </source>
</evidence>
<feature type="compositionally biased region" description="Basic residues" evidence="1">
    <location>
        <begin position="231"/>
        <end position="245"/>
    </location>
</feature>
<feature type="compositionally biased region" description="Acidic residues" evidence="1">
    <location>
        <begin position="9"/>
        <end position="19"/>
    </location>
</feature>
<feature type="compositionally biased region" description="Basic and acidic residues" evidence="1">
    <location>
        <begin position="20"/>
        <end position="31"/>
    </location>
</feature>
<gene>
    <name evidence="3" type="primary">Kcnh2</name>
    <name evidence="3" type="ORF">SPIL2461_LOCUS17865</name>
</gene>